<reference evidence="2" key="1">
    <citation type="journal article" date="2021" name="Nat. Commun.">
        <title>Genetic determinants of endophytism in the Arabidopsis root mycobiome.</title>
        <authorList>
            <person name="Mesny F."/>
            <person name="Miyauchi S."/>
            <person name="Thiergart T."/>
            <person name="Pickel B."/>
            <person name="Atanasova L."/>
            <person name="Karlsson M."/>
            <person name="Huettel B."/>
            <person name="Barry K.W."/>
            <person name="Haridas S."/>
            <person name="Chen C."/>
            <person name="Bauer D."/>
            <person name="Andreopoulos W."/>
            <person name="Pangilinan J."/>
            <person name="LaButti K."/>
            <person name="Riley R."/>
            <person name="Lipzen A."/>
            <person name="Clum A."/>
            <person name="Drula E."/>
            <person name="Henrissat B."/>
            <person name="Kohler A."/>
            <person name="Grigoriev I.V."/>
            <person name="Martin F.M."/>
            <person name="Hacquard S."/>
        </authorList>
    </citation>
    <scope>NUCLEOTIDE SEQUENCE</scope>
    <source>
        <strain evidence="2">MPI-CAGE-CH-0243</strain>
    </source>
</reference>
<sequence length="139" mass="15643">MFPLSLSLSLTSTITITITFNPTYSRVIFHLNPATNQIMINLTCPFLLQSTAPASTHDDNPRPTLSCPEGPRPGVSAYSKSSLPSHIKCPQQLIDFQHTLHCTTIQLAHQSPLPSFFFHFVPPPPLTNYVYRHLHRCIY</sequence>
<evidence type="ECO:0000313" key="2">
    <source>
        <dbReference type="EMBL" id="KAH7132521.1"/>
    </source>
</evidence>
<evidence type="ECO:0000256" key="1">
    <source>
        <dbReference type="SAM" id="MobiDB-lite"/>
    </source>
</evidence>
<name>A0A9P9E9M4_9PLEO</name>
<dbReference type="AlphaFoldDB" id="A0A9P9E9M4"/>
<evidence type="ECO:0000313" key="3">
    <source>
        <dbReference type="Proteomes" id="UP000700596"/>
    </source>
</evidence>
<organism evidence="2 3">
    <name type="scientific">Dendryphion nanum</name>
    <dbReference type="NCBI Taxonomy" id="256645"/>
    <lineage>
        <taxon>Eukaryota</taxon>
        <taxon>Fungi</taxon>
        <taxon>Dikarya</taxon>
        <taxon>Ascomycota</taxon>
        <taxon>Pezizomycotina</taxon>
        <taxon>Dothideomycetes</taxon>
        <taxon>Pleosporomycetidae</taxon>
        <taxon>Pleosporales</taxon>
        <taxon>Torulaceae</taxon>
        <taxon>Dendryphion</taxon>
    </lineage>
</organism>
<accession>A0A9P9E9M4</accession>
<gene>
    <name evidence="2" type="ORF">B0J11DRAFT_229763</name>
</gene>
<keyword evidence="3" id="KW-1185">Reference proteome</keyword>
<feature type="region of interest" description="Disordered" evidence="1">
    <location>
        <begin position="54"/>
        <end position="79"/>
    </location>
</feature>
<protein>
    <submittedName>
        <fullName evidence="2">Uncharacterized protein</fullName>
    </submittedName>
</protein>
<dbReference type="EMBL" id="JAGMWT010000003">
    <property type="protein sequence ID" value="KAH7132521.1"/>
    <property type="molecule type" value="Genomic_DNA"/>
</dbReference>
<comment type="caution">
    <text evidence="2">The sequence shown here is derived from an EMBL/GenBank/DDBJ whole genome shotgun (WGS) entry which is preliminary data.</text>
</comment>
<proteinExistence type="predicted"/>
<dbReference type="Proteomes" id="UP000700596">
    <property type="component" value="Unassembled WGS sequence"/>
</dbReference>